<sequence>MSKPLAFGLNLSKKTSTAKPKAAPFKKPSVFGAATGDDDEDYDDTHEGGSGHSKAGATIQDIGGGDLDDLSTTITTSQQSQRTKKSKPGPPSQPPKLKSNPQTSAMFGDLSSSLASKKNVQAATELDSSVYEYDSVYDSLKPKKKEAAKEDAERKPKYMKSLLQAAEIRKRDALIAEEKKIARDREAEGEEFADKEKFVTEAYKKQQEENKRLEEEEKRREEEEAKKNEGGGMSAFYKKLLDRDEARHSEIINAAAKKAKQGSTTEKGPEDDEDPDLEKSEADLARKLNEKGASVAVNEDGQVVDKRQLLRGGLNVSVKKKEEVKRDAGQSREPEKKSANGMQFGKKQAMRERQTRMMEEQLEESLKRSREVEEAQREEVERASKSRKTETDILSAKERYLARKKAAEEAKKNGEVAE</sequence>
<evidence type="ECO:0000313" key="5">
    <source>
        <dbReference type="EMBL" id="KAG6112855.1"/>
    </source>
</evidence>
<evidence type="ECO:0000256" key="3">
    <source>
        <dbReference type="SAM" id="MobiDB-lite"/>
    </source>
</evidence>
<dbReference type="PANTHER" id="PTHR47845">
    <property type="entry name" value="NUCLEAR SPECKLE SPLICING REGULATORY PROTEIN 1 HOMOLOG"/>
    <property type="match status" value="1"/>
</dbReference>
<evidence type="ECO:0000259" key="4">
    <source>
        <dbReference type="Pfam" id="PF09745"/>
    </source>
</evidence>
<dbReference type="Proteomes" id="UP000732380">
    <property type="component" value="Unassembled WGS sequence"/>
</dbReference>
<protein>
    <recommendedName>
        <fullName evidence="4">Nuclear speckle splicing regulatory protein 1 N-terminal domain-containing protein</fullName>
    </recommendedName>
</protein>
<accession>A0A9P7PYQ4</accession>
<gene>
    <name evidence="5" type="ORF">E4U13_004093</name>
</gene>
<feature type="compositionally biased region" description="Polar residues" evidence="3">
    <location>
        <begin position="100"/>
        <end position="111"/>
    </location>
</feature>
<keyword evidence="6" id="KW-1185">Reference proteome</keyword>
<name>A0A9P7PYQ4_9HYPO</name>
<dbReference type="AlphaFoldDB" id="A0A9P7PYQ4"/>
<feature type="domain" description="Nuclear speckle splicing regulatory protein 1 N-terminal" evidence="4">
    <location>
        <begin position="117"/>
        <end position="229"/>
    </location>
</feature>
<feature type="compositionally biased region" description="Low complexity" evidence="3">
    <location>
        <begin position="70"/>
        <end position="81"/>
    </location>
</feature>
<feature type="compositionally biased region" description="Basic and acidic residues" evidence="3">
    <location>
        <begin position="277"/>
        <end position="290"/>
    </location>
</feature>
<dbReference type="InterPro" id="IPR018612">
    <property type="entry name" value="NSRP1_N"/>
</dbReference>
<dbReference type="GO" id="GO:0000381">
    <property type="term" value="P:regulation of alternative mRNA splicing, via spliceosome"/>
    <property type="evidence" value="ECO:0007669"/>
    <property type="project" value="InterPro"/>
</dbReference>
<feature type="region of interest" description="Disordered" evidence="3">
    <location>
        <begin position="183"/>
        <end position="396"/>
    </location>
</feature>
<dbReference type="InterPro" id="IPR053246">
    <property type="entry name" value="NS_splicing_regulatory_protein"/>
</dbReference>
<proteinExistence type="inferred from homology"/>
<dbReference type="EMBL" id="SRQM01000317">
    <property type="protein sequence ID" value="KAG6112855.1"/>
    <property type="molecule type" value="Genomic_DNA"/>
</dbReference>
<feature type="compositionally biased region" description="Basic and acidic residues" evidence="3">
    <location>
        <begin position="239"/>
        <end position="250"/>
    </location>
</feature>
<feature type="compositionally biased region" description="Basic and acidic residues" evidence="3">
    <location>
        <begin position="183"/>
        <end position="229"/>
    </location>
</feature>
<feature type="compositionally biased region" description="Low complexity" evidence="3">
    <location>
        <begin position="12"/>
        <end position="35"/>
    </location>
</feature>
<feature type="compositionally biased region" description="Basic and acidic residues" evidence="3">
    <location>
        <begin position="349"/>
        <end position="396"/>
    </location>
</feature>
<comment type="similarity">
    <text evidence="1">Belongs to the NSRP1 family.</text>
</comment>
<comment type="caution">
    <text evidence="5">The sequence shown here is derived from an EMBL/GenBank/DDBJ whole genome shotgun (WGS) entry which is preliminary data.</text>
</comment>
<dbReference type="Pfam" id="PF09745">
    <property type="entry name" value="NSRP1_N"/>
    <property type="match status" value="1"/>
</dbReference>
<dbReference type="PANTHER" id="PTHR47845:SF1">
    <property type="entry name" value="NUCLEAR SPECKLE SPLICING REGULATORY PROTEIN 1 HOMOLOG"/>
    <property type="match status" value="1"/>
</dbReference>
<evidence type="ECO:0000313" key="6">
    <source>
        <dbReference type="Proteomes" id="UP000732380"/>
    </source>
</evidence>
<evidence type="ECO:0000256" key="1">
    <source>
        <dbReference type="ARBA" id="ARBA00010126"/>
    </source>
</evidence>
<reference evidence="5 6" key="1">
    <citation type="journal article" date="2020" name="bioRxiv">
        <title>Whole genome comparisons of ergot fungi reveals the divergence and evolution of species within the genus Claviceps are the result of varying mechanisms driving genome evolution and host range expansion.</title>
        <authorList>
            <person name="Wyka S.A."/>
            <person name="Mondo S.J."/>
            <person name="Liu M."/>
            <person name="Dettman J."/>
            <person name="Nalam V."/>
            <person name="Broders K.D."/>
        </authorList>
    </citation>
    <scope>NUCLEOTIDE SEQUENCE [LARGE SCALE GENOMIC DNA]</scope>
    <source>
        <strain evidence="5 6">LM576</strain>
    </source>
</reference>
<organism evidence="5 6">
    <name type="scientific">Claviceps humidiphila</name>
    <dbReference type="NCBI Taxonomy" id="1294629"/>
    <lineage>
        <taxon>Eukaryota</taxon>
        <taxon>Fungi</taxon>
        <taxon>Dikarya</taxon>
        <taxon>Ascomycota</taxon>
        <taxon>Pezizomycotina</taxon>
        <taxon>Sordariomycetes</taxon>
        <taxon>Hypocreomycetidae</taxon>
        <taxon>Hypocreales</taxon>
        <taxon>Clavicipitaceae</taxon>
        <taxon>Claviceps</taxon>
    </lineage>
</organism>
<feature type="compositionally biased region" description="Basic and acidic residues" evidence="3">
    <location>
        <begin position="319"/>
        <end position="338"/>
    </location>
</feature>
<keyword evidence="2" id="KW-0175">Coiled coil</keyword>
<feature type="region of interest" description="Disordered" evidence="3">
    <location>
        <begin position="1"/>
        <end position="111"/>
    </location>
</feature>
<evidence type="ECO:0000256" key="2">
    <source>
        <dbReference type="ARBA" id="ARBA00023054"/>
    </source>
</evidence>